<feature type="non-terminal residue" evidence="7">
    <location>
        <position position="275"/>
    </location>
</feature>
<dbReference type="PRINTS" id="PR00298">
    <property type="entry name" value="CHAPERONIN60"/>
</dbReference>
<keyword evidence="3" id="KW-0067">ATP-binding</keyword>
<evidence type="ECO:0000256" key="5">
    <source>
        <dbReference type="RuleBase" id="RU000418"/>
    </source>
</evidence>
<evidence type="ECO:0000256" key="1">
    <source>
        <dbReference type="ARBA" id="ARBA00006607"/>
    </source>
</evidence>
<protein>
    <submittedName>
        <fullName evidence="7">60 kDa heat shock protein, mitochondrial-like</fullName>
    </submittedName>
</protein>
<evidence type="ECO:0000256" key="3">
    <source>
        <dbReference type="ARBA" id="ARBA00022840"/>
    </source>
</evidence>
<organism evidence="6 7">
    <name type="scientific">Saccoglossus kowalevskii</name>
    <name type="common">Acorn worm</name>
    <dbReference type="NCBI Taxonomy" id="10224"/>
    <lineage>
        <taxon>Eukaryota</taxon>
        <taxon>Metazoa</taxon>
        <taxon>Hemichordata</taxon>
        <taxon>Enteropneusta</taxon>
        <taxon>Harrimaniidae</taxon>
        <taxon>Saccoglossus</taxon>
    </lineage>
</organism>
<evidence type="ECO:0000313" key="7">
    <source>
        <dbReference type="RefSeq" id="XP_006811178.1"/>
    </source>
</evidence>
<proteinExistence type="inferred from homology"/>
<dbReference type="Gene3D" id="1.10.560.10">
    <property type="entry name" value="GroEL-like equatorial domain"/>
    <property type="match status" value="1"/>
</dbReference>
<keyword evidence="4" id="KW-0143">Chaperone</keyword>
<keyword evidence="6" id="KW-1185">Reference proteome</keyword>
<comment type="similarity">
    <text evidence="1 5">Belongs to the chaperonin (HSP60) family.</text>
</comment>
<dbReference type="InterPro" id="IPR001844">
    <property type="entry name" value="Cpn60/GroEL"/>
</dbReference>
<dbReference type="SUPFAM" id="SSF48592">
    <property type="entry name" value="GroEL equatorial domain-like"/>
    <property type="match status" value="1"/>
</dbReference>
<dbReference type="GeneID" id="100377300"/>
<sequence length="275" mass="29319">ILHRLKVGLQVAAVKAPGFGDNRKNQMHDMAIATGGMVFGQEGLDLKIEEVQMQDFGVVGEVVITKDDTLLLKGKGDAAALERRVQQIKDDIEESTSEYEKEKFSERLAKLSDGVAVLKIGGSSDVEVNEKKDRVNDALNATKAAVEEGIVPGGGVALLRCMPLLDSIEVKNDDQKAGVDIIRRALRTPATQIAVNSGVEGSLVVEKILNSSAEMGYDAMKNEYVDMVKAGIIDPTKVVRTAIVDAAGVASLLSTSEAVVTELPKEDKEPMGGMG</sequence>
<dbReference type="InterPro" id="IPR018370">
    <property type="entry name" value="Chaperonin_Cpn60_CS"/>
</dbReference>
<dbReference type="InterPro" id="IPR002423">
    <property type="entry name" value="Cpn60/GroEL/TCP-1"/>
</dbReference>
<evidence type="ECO:0000313" key="6">
    <source>
        <dbReference type="Proteomes" id="UP000694865"/>
    </source>
</evidence>
<dbReference type="Proteomes" id="UP000694865">
    <property type="component" value="Unplaced"/>
</dbReference>
<evidence type="ECO:0000256" key="2">
    <source>
        <dbReference type="ARBA" id="ARBA00022741"/>
    </source>
</evidence>
<dbReference type="PANTHER" id="PTHR45633">
    <property type="entry name" value="60 KDA HEAT SHOCK PROTEIN, MITOCHONDRIAL"/>
    <property type="match status" value="1"/>
</dbReference>
<reference evidence="7" key="1">
    <citation type="submission" date="2025-08" db="UniProtKB">
        <authorList>
            <consortium name="RefSeq"/>
        </authorList>
    </citation>
    <scope>IDENTIFICATION</scope>
    <source>
        <tissue evidence="7">Testes</tissue>
    </source>
</reference>
<keyword evidence="2" id="KW-0547">Nucleotide-binding</keyword>
<gene>
    <name evidence="7" type="primary">LOC100377300</name>
</gene>
<dbReference type="PROSITE" id="PS00296">
    <property type="entry name" value="CHAPERONINS_CPN60"/>
    <property type="match status" value="1"/>
</dbReference>
<dbReference type="InterPro" id="IPR027409">
    <property type="entry name" value="GroEL-like_apical_dom_sf"/>
</dbReference>
<dbReference type="Gene3D" id="3.50.7.10">
    <property type="entry name" value="GroEL"/>
    <property type="match status" value="1"/>
</dbReference>
<dbReference type="SUPFAM" id="SSF52029">
    <property type="entry name" value="GroEL apical domain-like"/>
    <property type="match status" value="1"/>
</dbReference>
<dbReference type="Gene3D" id="3.30.260.10">
    <property type="entry name" value="TCP-1-like chaperonin intermediate domain"/>
    <property type="match status" value="1"/>
</dbReference>
<accession>A0ABM0LTT7</accession>
<dbReference type="InterPro" id="IPR027413">
    <property type="entry name" value="GROEL-like_equatorial_sf"/>
</dbReference>
<evidence type="ECO:0000256" key="4">
    <source>
        <dbReference type="ARBA" id="ARBA00023186"/>
    </source>
</evidence>
<feature type="non-terminal residue" evidence="7">
    <location>
        <position position="1"/>
    </location>
</feature>
<name>A0ABM0LTT7_SACKO</name>
<dbReference type="RefSeq" id="XP_006811178.1">
    <property type="nucleotide sequence ID" value="XM_006811115.1"/>
</dbReference>
<dbReference type="InterPro" id="IPR027410">
    <property type="entry name" value="TCP-1-like_intermed_sf"/>
</dbReference>
<dbReference type="Pfam" id="PF00118">
    <property type="entry name" value="Cpn60_TCP1"/>
    <property type="match status" value="1"/>
</dbReference>